<dbReference type="KEGG" id="peu:105132425"/>
<keyword evidence="3" id="KW-1185">Reference proteome</keyword>
<reference evidence="4" key="1">
    <citation type="submission" date="2025-08" db="UniProtKB">
        <authorList>
            <consortium name="RefSeq"/>
        </authorList>
    </citation>
    <scope>IDENTIFICATION</scope>
</reference>
<accession>A0AAJ6URV6</accession>
<dbReference type="InterPro" id="IPR039346">
    <property type="entry name" value="AGP25/26"/>
</dbReference>
<protein>
    <submittedName>
        <fullName evidence="4">Classical arabinogalactan protein 27</fullName>
    </submittedName>
</protein>
<dbReference type="GeneID" id="105132425"/>
<dbReference type="PANTHER" id="PTHR35725:SF3">
    <property type="entry name" value="CLASSICAL ARABINOGALACTAN PROTEIN 25"/>
    <property type="match status" value="1"/>
</dbReference>
<keyword evidence="2" id="KW-0732">Signal</keyword>
<evidence type="ECO:0000256" key="2">
    <source>
        <dbReference type="SAM" id="SignalP"/>
    </source>
</evidence>
<dbReference type="PANTHER" id="PTHR35725">
    <property type="entry name" value="CLASSICAL ARABINOGALACTAN PROTEIN 26"/>
    <property type="match status" value="1"/>
</dbReference>
<feature type="signal peptide" evidence="2">
    <location>
        <begin position="1"/>
        <end position="23"/>
    </location>
</feature>
<organism evidence="3 4">
    <name type="scientific">Populus euphratica</name>
    <name type="common">Euphrates poplar</name>
    <dbReference type="NCBI Taxonomy" id="75702"/>
    <lineage>
        <taxon>Eukaryota</taxon>
        <taxon>Viridiplantae</taxon>
        <taxon>Streptophyta</taxon>
        <taxon>Embryophyta</taxon>
        <taxon>Tracheophyta</taxon>
        <taxon>Spermatophyta</taxon>
        <taxon>Magnoliopsida</taxon>
        <taxon>eudicotyledons</taxon>
        <taxon>Gunneridae</taxon>
        <taxon>Pentapetalae</taxon>
        <taxon>rosids</taxon>
        <taxon>fabids</taxon>
        <taxon>Malpighiales</taxon>
        <taxon>Salicaceae</taxon>
        <taxon>Saliceae</taxon>
        <taxon>Populus</taxon>
    </lineage>
</organism>
<evidence type="ECO:0000313" key="3">
    <source>
        <dbReference type="Proteomes" id="UP000694918"/>
    </source>
</evidence>
<dbReference type="RefSeq" id="XP_011034236.1">
    <property type="nucleotide sequence ID" value="XM_011035934.1"/>
</dbReference>
<sequence>MASFWFLTVLIVPLVIFPLPSSSTQLNSKTSPYPTSTSPAFLTNFPPIPPFQELSPDIAPLLPSPGGVLPSPTSSVPTIPSTPSPPNPDEVVASGPDSAFSPLGALLASSAAPRNLMNLVIVVGFIAYRSIQLFKM</sequence>
<proteinExistence type="predicted"/>
<dbReference type="AlphaFoldDB" id="A0AAJ6URV6"/>
<feature type="chain" id="PRO_5042530171" evidence="2">
    <location>
        <begin position="24"/>
        <end position="136"/>
    </location>
</feature>
<dbReference type="Proteomes" id="UP000694918">
    <property type="component" value="Unplaced"/>
</dbReference>
<feature type="region of interest" description="Disordered" evidence="1">
    <location>
        <begin position="63"/>
        <end position="94"/>
    </location>
</feature>
<evidence type="ECO:0000256" key="1">
    <source>
        <dbReference type="SAM" id="MobiDB-lite"/>
    </source>
</evidence>
<gene>
    <name evidence="4" type="primary">LOC105132425</name>
</gene>
<evidence type="ECO:0000313" key="4">
    <source>
        <dbReference type="RefSeq" id="XP_011034236.1"/>
    </source>
</evidence>
<name>A0AAJ6URV6_POPEU</name>
<feature type="compositionally biased region" description="Low complexity" evidence="1">
    <location>
        <begin position="63"/>
        <end position="79"/>
    </location>
</feature>